<evidence type="ECO:0000256" key="6">
    <source>
        <dbReference type="SAM" id="Coils"/>
    </source>
</evidence>
<keyword evidence="5 7" id="KW-0472">Membrane</keyword>
<sequence length="299" mass="33761">MNDIIELVLGYLRGIWRHRWYAMACAWLVCVLGWTVVCILPDQYEVSARVIVDTQTILQPLLKGLTVEVDPDTQVALVTKTLLSRPNLEQIARLAGLDSQVRGTEAMARLLEDLQKRVNLLGSGKQQENLYTITYVGLNPQDAEKVVRSALTVFEKNLVGGSMLDAESAQRFVDEQVSEYENRLSVAENRLKEFKLKHVGRMPSEGQTYNARLQQMAADLSAVRLELTQVENRRDSLKQQINEALQQQIKGDGEVVALPIDQRIQTLEQNLDELLIKFTDKHPDVSILRLTIADLKKAA</sequence>
<organism evidence="9 10">
    <name type="scientific">Candidatus Competibacter phosphatis</name>
    <dbReference type="NCBI Taxonomy" id="221280"/>
    <lineage>
        <taxon>Bacteria</taxon>
        <taxon>Pseudomonadati</taxon>
        <taxon>Pseudomonadota</taxon>
        <taxon>Gammaproteobacteria</taxon>
        <taxon>Candidatus Competibacteraceae</taxon>
        <taxon>Candidatus Competibacter</taxon>
    </lineage>
</organism>
<evidence type="ECO:0000256" key="2">
    <source>
        <dbReference type="ARBA" id="ARBA00022475"/>
    </source>
</evidence>
<dbReference type="RefSeq" id="WP_169248512.1">
    <property type="nucleotide sequence ID" value="NZ_SPMZ01000023.1"/>
</dbReference>
<evidence type="ECO:0000256" key="5">
    <source>
        <dbReference type="ARBA" id="ARBA00023136"/>
    </source>
</evidence>
<protein>
    <recommendedName>
        <fullName evidence="8">Polysaccharide chain length determinant N-terminal domain-containing protein</fullName>
    </recommendedName>
</protein>
<dbReference type="EMBL" id="SPMZ01000023">
    <property type="protein sequence ID" value="NMQ19251.1"/>
    <property type="molecule type" value="Genomic_DNA"/>
</dbReference>
<proteinExistence type="predicted"/>
<evidence type="ECO:0000259" key="8">
    <source>
        <dbReference type="Pfam" id="PF02706"/>
    </source>
</evidence>
<dbReference type="Proteomes" id="UP000760480">
    <property type="component" value="Unassembled WGS sequence"/>
</dbReference>
<comment type="caution">
    <text evidence="9">The sequence shown here is derived from an EMBL/GenBank/DDBJ whole genome shotgun (WGS) entry which is preliminary data.</text>
</comment>
<dbReference type="SUPFAM" id="SSF57997">
    <property type="entry name" value="Tropomyosin"/>
    <property type="match status" value="1"/>
</dbReference>
<feature type="transmembrane region" description="Helical" evidence="7">
    <location>
        <begin position="20"/>
        <end position="40"/>
    </location>
</feature>
<evidence type="ECO:0000313" key="9">
    <source>
        <dbReference type="EMBL" id="NMQ19251.1"/>
    </source>
</evidence>
<keyword evidence="6" id="KW-0175">Coiled coil</keyword>
<dbReference type="InterPro" id="IPR003856">
    <property type="entry name" value="LPS_length_determ_N"/>
</dbReference>
<reference evidence="9 10" key="1">
    <citation type="submission" date="2019-03" db="EMBL/GenBank/DDBJ databases">
        <title>Metabolic reconstructions from genomes of highly enriched 'Candidatus Accumulibacter' and 'Candidatus Competibacter' bioreactor populations.</title>
        <authorList>
            <person name="Annavajhala M.K."/>
            <person name="Welles L."/>
            <person name="Abbas B."/>
            <person name="Sorokin D."/>
            <person name="Park H."/>
            <person name="Van Loosdrecht M."/>
            <person name="Chandran K."/>
        </authorList>
    </citation>
    <scope>NUCLEOTIDE SEQUENCE [LARGE SCALE GENOMIC DNA]</scope>
    <source>
        <strain evidence="9 10">SBR_G</strain>
    </source>
</reference>
<dbReference type="Pfam" id="PF02706">
    <property type="entry name" value="Wzz"/>
    <property type="match status" value="1"/>
</dbReference>
<dbReference type="PANTHER" id="PTHR32309:SF31">
    <property type="entry name" value="CAPSULAR EXOPOLYSACCHARIDE FAMILY"/>
    <property type="match status" value="1"/>
</dbReference>
<evidence type="ECO:0000256" key="7">
    <source>
        <dbReference type="SAM" id="Phobius"/>
    </source>
</evidence>
<evidence type="ECO:0000256" key="1">
    <source>
        <dbReference type="ARBA" id="ARBA00004651"/>
    </source>
</evidence>
<accession>A0ABX1TMS2</accession>
<dbReference type="NCBIfam" id="TIGR03007">
    <property type="entry name" value="pepcterm_ChnLen"/>
    <property type="match status" value="1"/>
</dbReference>
<keyword evidence="2" id="KW-1003">Cell membrane</keyword>
<dbReference type="PANTHER" id="PTHR32309">
    <property type="entry name" value="TYROSINE-PROTEIN KINASE"/>
    <property type="match status" value="1"/>
</dbReference>
<keyword evidence="10" id="KW-1185">Reference proteome</keyword>
<dbReference type="InterPro" id="IPR014345">
    <property type="entry name" value="XrtA_polysacc_chain"/>
</dbReference>
<evidence type="ECO:0000313" key="10">
    <source>
        <dbReference type="Proteomes" id="UP000760480"/>
    </source>
</evidence>
<evidence type="ECO:0000256" key="4">
    <source>
        <dbReference type="ARBA" id="ARBA00022989"/>
    </source>
</evidence>
<dbReference type="InterPro" id="IPR050445">
    <property type="entry name" value="Bact_polysacc_biosynth/exp"/>
</dbReference>
<feature type="domain" description="Polysaccharide chain length determinant N-terminal" evidence="8">
    <location>
        <begin position="11"/>
        <end position="91"/>
    </location>
</feature>
<feature type="coiled-coil region" evidence="6">
    <location>
        <begin position="170"/>
        <end position="247"/>
    </location>
</feature>
<gene>
    <name evidence="9" type="ORF">E4P82_08635</name>
</gene>
<name>A0ABX1TMS2_9GAMM</name>
<evidence type="ECO:0000256" key="3">
    <source>
        <dbReference type="ARBA" id="ARBA00022692"/>
    </source>
</evidence>
<comment type="subcellular location">
    <subcellularLocation>
        <location evidence="1">Cell membrane</location>
        <topology evidence="1">Multi-pass membrane protein</topology>
    </subcellularLocation>
</comment>
<keyword evidence="3 7" id="KW-0812">Transmembrane</keyword>
<keyword evidence="4 7" id="KW-1133">Transmembrane helix</keyword>